<evidence type="ECO:0000313" key="5">
    <source>
        <dbReference type="Proteomes" id="UP000030748"/>
    </source>
</evidence>
<dbReference type="Proteomes" id="UP000030748">
    <property type="component" value="Unassembled WGS sequence"/>
</dbReference>
<proteinExistence type="inferred from homology"/>
<dbReference type="AlphaFoldDB" id="A0A022PUL6"/>
<dbReference type="SUPFAM" id="SSF81606">
    <property type="entry name" value="PP2C-like"/>
    <property type="match status" value="1"/>
</dbReference>
<dbReference type="eggNOG" id="KOG1379">
    <property type="taxonomic scope" value="Eukaryota"/>
</dbReference>
<keyword evidence="1" id="KW-0904">Protein phosphatase</keyword>
<dbReference type="InterPro" id="IPR036457">
    <property type="entry name" value="PPM-type-like_dom_sf"/>
</dbReference>
<accession>A0A022PUL6</accession>
<keyword evidence="5" id="KW-1185">Reference proteome</keyword>
<comment type="cofactor">
    <cofactor evidence="1">
        <name>Mn(2+)</name>
        <dbReference type="ChEBI" id="CHEBI:29035"/>
    </cofactor>
</comment>
<comment type="similarity">
    <text evidence="1">Belongs to the PP2C family.</text>
</comment>
<dbReference type="GO" id="GO:0046872">
    <property type="term" value="F:metal ion binding"/>
    <property type="evidence" value="ECO:0007669"/>
    <property type="project" value="UniProtKB-UniRule"/>
</dbReference>
<evidence type="ECO:0000313" key="4">
    <source>
        <dbReference type="EMBL" id="EYU18498.1"/>
    </source>
</evidence>
<dbReference type="EC" id="3.1.3.16" evidence="1"/>
<dbReference type="InterPro" id="IPR001932">
    <property type="entry name" value="PPM-type_phosphatase-like_dom"/>
</dbReference>
<name>A0A022PUL6_ERYGU</name>
<keyword evidence="1" id="KW-0464">Manganese</keyword>
<feature type="domain" description="PPM-type phosphatase" evidence="3">
    <location>
        <begin position="349"/>
        <end position="503"/>
    </location>
</feature>
<keyword evidence="1" id="KW-0479">Metal-binding</keyword>
<dbReference type="Gene3D" id="3.60.40.10">
    <property type="entry name" value="PPM-type phosphatase domain"/>
    <property type="match status" value="1"/>
</dbReference>
<organism evidence="4 5">
    <name type="scientific">Erythranthe guttata</name>
    <name type="common">Yellow monkey flower</name>
    <name type="synonym">Mimulus guttatus</name>
    <dbReference type="NCBI Taxonomy" id="4155"/>
    <lineage>
        <taxon>Eukaryota</taxon>
        <taxon>Viridiplantae</taxon>
        <taxon>Streptophyta</taxon>
        <taxon>Embryophyta</taxon>
        <taxon>Tracheophyta</taxon>
        <taxon>Spermatophyta</taxon>
        <taxon>Magnoliopsida</taxon>
        <taxon>eudicotyledons</taxon>
        <taxon>Gunneridae</taxon>
        <taxon>Pentapetalae</taxon>
        <taxon>asterids</taxon>
        <taxon>lamiids</taxon>
        <taxon>Lamiales</taxon>
        <taxon>Phrymaceae</taxon>
        <taxon>Erythranthe</taxon>
    </lineage>
</organism>
<feature type="compositionally biased region" description="Acidic residues" evidence="2">
    <location>
        <begin position="307"/>
        <end position="318"/>
    </location>
</feature>
<sequence length="503" mass="53787">MKNNVTTSELSENHATDTCISGVEIAQNVSQSENSYKTEDNNITTLENEAAEVATLDSLILDPVSVGPDSEFLQVSADSSQSDASVLDNSSEMENHIITEELLENETAEEVATSDFVVLDPVTVAPDYEFLHGSADSSPSDDAPSILGYNSEIEMYITTVELFKTEAADVTALDSSTPDPVTTLPENDDVCVDDKRTNVESKIEIEIIEDGGESFETDLTESEPAITSVSEEIGEGNETDTAILGVQNAIVGNENGSSSNDTELTTVLSTQLEADAVFDEEATVEESKKDDGAESLTVDLSVGPEITEADDEAPSDDSIEESLHEVAELKPTESATTSREIVSTEFVLSSGAALLPHPSKVLTGGEDAYFITGQTWLGVADGVGQWSFQGNETGVYAQELVKNCEMLISNCNGDSVNNPVELLKLGVYETGSAGSSTVLIAQFDGQALHVANIGDSGFIVLRRGDVYKRSSPMHHAFYFPRRIERSDDPSSLAEVIQNCTVSI</sequence>
<keyword evidence="1" id="KW-0460">Magnesium</keyword>
<comment type="cofactor">
    <cofactor evidence="1">
        <name>Mg(2+)</name>
        <dbReference type="ChEBI" id="CHEBI:18420"/>
    </cofactor>
</comment>
<protein>
    <recommendedName>
        <fullName evidence="1">Protein phosphatase</fullName>
        <ecNumber evidence="1">3.1.3.16</ecNumber>
    </recommendedName>
</protein>
<evidence type="ECO:0000259" key="3">
    <source>
        <dbReference type="PROSITE" id="PS51746"/>
    </source>
</evidence>
<dbReference type="PROSITE" id="PS51746">
    <property type="entry name" value="PPM_2"/>
    <property type="match status" value="1"/>
</dbReference>
<dbReference type="PANTHER" id="PTHR12320">
    <property type="entry name" value="PROTEIN PHOSPHATASE 2C"/>
    <property type="match status" value="1"/>
</dbReference>
<feature type="region of interest" description="Disordered" evidence="2">
    <location>
        <begin position="281"/>
        <end position="318"/>
    </location>
</feature>
<dbReference type="InterPro" id="IPR039123">
    <property type="entry name" value="PPTC7"/>
</dbReference>
<gene>
    <name evidence="4" type="ORF">MIMGU_mgv1a004934mg</name>
</gene>
<comment type="catalytic activity">
    <reaction evidence="1">
        <text>O-phospho-L-seryl-[protein] + H2O = L-seryl-[protein] + phosphate</text>
        <dbReference type="Rhea" id="RHEA:20629"/>
        <dbReference type="Rhea" id="RHEA-COMP:9863"/>
        <dbReference type="Rhea" id="RHEA-COMP:11604"/>
        <dbReference type="ChEBI" id="CHEBI:15377"/>
        <dbReference type="ChEBI" id="CHEBI:29999"/>
        <dbReference type="ChEBI" id="CHEBI:43474"/>
        <dbReference type="ChEBI" id="CHEBI:83421"/>
        <dbReference type="EC" id="3.1.3.16"/>
    </reaction>
</comment>
<evidence type="ECO:0000256" key="1">
    <source>
        <dbReference type="RuleBase" id="RU366020"/>
    </source>
</evidence>
<keyword evidence="1" id="KW-0378">Hydrolase</keyword>
<dbReference type="EMBL" id="KI632331">
    <property type="protein sequence ID" value="EYU18498.1"/>
    <property type="molecule type" value="Genomic_DNA"/>
</dbReference>
<dbReference type="STRING" id="4155.A0A022PUL6"/>
<reference evidence="4 5" key="1">
    <citation type="journal article" date="2013" name="Proc. Natl. Acad. Sci. U.S.A.">
        <title>Fine-scale variation in meiotic recombination in Mimulus inferred from population shotgun sequencing.</title>
        <authorList>
            <person name="Hellsten U."/>
            <person name="Wright K.M."/>
            <person name="Jenkins J."/>
            <person name="Shu S."/>
            <person name="Yuan Y."/>
            <person name="Wessler S.R."/>
            <person name="Schmutz J."/>
            <person name="Willis J.H."/>
            <person name="Rokhsar D.S."/>
        </authorList>
    </citation>
    <scope>NUCLEOTIDE SEQUENCE [LARGE SCALE GENOMIC DNA]</scope>
    <source>
        <strain evidence="5">cv. DUN x IM62</strain>
    </source>
</reference>
<dbReference type="GO" id="GO:0004722">
    <property type="term" value="F:protein serine/threonine phosphatase activity"/>
    <property type="evidence" value="ECO:0007669"/>
    <property type="project" value="UniProtKB-EC"/>
</dbReference>
<comment type="catalytic activity">
    <reaction evidence="1">
        <text>O-phospho-L-threonyl-[protein] + H2O = L-threonyl-[protein] + phosphate</text>
        <dbReference type="Rhea" id="RHEA:47004"/>
        <dbReference type="Rhea" id="RHEA-COMP:11060"/>
        <dbReference type="Rhea" id="RHEA-COMP:11605"/>
        <dbReference type="ChEBI" id="CHEBI:15377"/>
        <dbReference type="ChEBI" id="CHEBI:30013"/>
        <dbReference type="ChEBI" id="CHEBI:43474"/>
        <dbReference type="ChEBI" id="CHEBI:61977"/>
        <dbReference type="EC" id="3.1.3.16"/>
    </reaction>
</comment>
<dbReference type="PANTHER" id="PTHR12320:SF1">
    <property type="entry name" value="PROTEIN PHOSPHATASE PTC7 HOMOLOG"/>
    <property type="match status" value="1"/>
</dbReference>
<evidence type="ECO:0000256" key="2">
    <source>
        <dbReference type="SAM" id="MobiDB-lite"/>
    </source>
</evidence>